<gene>
    <name evidence="2" type="ORF">DS745_23090</name>
</gene>
<dbReference type="AlphaFoldDB" id="A0A4Q0VMM4"/>
<organism evidence="2 3">
    <name type="scientific">Anaerobacillus alkaliphilus</name>
    <dbReference type="NCBI Taxonomy" id="1548597"/>
    <lineage>
        <taxon>Bacteria</taxon>
        <taxon>Bacillati</taxon>
        <taxon>Bacillota</taxon>
        <taxon>Bacilli</taxon>
        <taxon>Bacillales</taxon>
        <taxon>Bacillaceae</taxon>
        <taxon>Anaerobacillus</taxon>
    </lineage>
</organism>
<evidence type="ECO:0000313" key="3">
    <source>
        <dbReference type="Proteomes" id="UP000290649"/>
    </source>
</evidence>
<feature type="transmembrane region" description="Helical" evidence="1">
    <location>
        <begin position="55"/>
        <end position="79"/>
    </location>
</feature>
<accession>A0A4Q0VMM4</accession>
<sequence length="84" mass="10038">MDVIFVISFKLVWLALFYGILHLFHKALFQKGFYIAQLLFLSYFLYSQSKMIDRFTILSINEMVVIWFTASAMFLYSVFEKQKS</sequence>
<dbReference type="Proteomes" id="UP000290649">
    <property type="component" value="Unassembled WGS sequence"/>
</dbReference>
<feature type="transmembrane region" description="Helical" evidence="1">
    <location>
        <begin position="32"/>
        <end position="49"/>
    </location>
</feature>
<keyword evidence="1" id="KW-0812">Transmembrane</keyword>
<dbReference type="EMBL" id="QOUX01000047">
    <property type="protein sequence ID" value="RXI96591.1"/>
    <property type="molecule type" value="Genomic_DNA"/>
</dbReference>
<keyword evidence="1" id="KW-0472">Membrane</keyword>
<keyword evidence="1" id="KW-1133">Transmembrane helix</keyword>
<proteinExistence type="predicted"/>
<name>A0A4Q0VMM4_9BACI</name>
<evidence type="ECO:0000313" key="2">
    <source>
        <dbReference type="EMBL" id="RXI96591.1"/>
    </source>
</evidence>
<evidence type="ECO:0000256" key="1">
    <source>
        <dbReference type="SAM" id="Phobius"/>
    </source>
</evidence>
<protein>
    <submittedName>
        <fullName evidence="2">Uncharacterized protein</fullName>
    </submittedName>
</protein>
<keyword evidence="3" id="KW-1185">Reference proteome</keyword>
<feature type="transmembrane region" description="Helical" evidence="1">
    <location>
        <begin position="6"/>
        <end position="25"/>
    </location>
</feature>
<reference evidence="2 3" key="1">
    <citation type="journal article" date="2019" name="Int. J. Syst. Evol. Microbiol.">
        <title>Anaerobacillus alkaliphilus sp. nov., a novel alkaliphilic and moderately halophilic bacterium.</title>
        <authorList>
            <person name="Borsodi A.K."/>
            <person name="Aszalos J.M."/>
            <person name="Bihari P."/>
            <person name="Nagy I."/>
            <person name="Schumann P."/>
            <person name="Sproer C."/>
            <person name="Kovacs A.L."/>
            <person name="Boka K."/>
            <person name="Dobosy P."/>
            <person name="Ovari M."/>
            <person name="Szili-Kovacs T."/>
            <person name="Toth E."/>
        </authorList>
    </citation>
    <scope>NUCLEOTIDE SEQUENCE [LARGE SCALE GENOMIC DNA]</scope>
    <source>
        <strain evidence="2 3">B16-10</strain>
    </source>
</reference>
<comment type="caution">
    <text evidence="2">The sequence shown here is derived from an EMBL/GenBank/DDBJ whole genome shotgun (WGS) entry which is preliminary data.</text>
</comment>